<feature type="region of interest" description="Disordered" evidence="1">
    <location>
        <begin position="214"/>
        <end position="249"/>
    </location>
</feature>
<dbReference type="AlphaFoldDB" id="I0YX92"/>
<evidence type="ECO:0000313" key="3">
    <source>
        <dbReference type="Proteomes" id="UP000007264"/>
    </source>
</evidence>
<organism evidence="2 3">
    <name type="scientific">Coccomyxa subellipsoidea (strain C-169)</name>
    <name type="common">Green microalga</name>
    <dbReference type="NCBI Taxonomy" id="574566"/>
    <lineage>
        <taxon>Eukaryota</taxon>
        <taxon>Viridiplantae</taxon>
        <taxon>Chlorophyta</taxon>
        <taxon>core chlorophytes</taxon>
        <taxon>Trebouxiophyceae</taxon>
        <taxon>Trebouxiophyceae incertae sedis</taxon>
        <taxon>Coccomyxaceae</taxon>
        <taxon>Coccomyxa</taxon>
        <taxon>Coccomyxa subellipsoidea</taxon>
    </lineage>
</organism>
<accession>I0YX92</accession>
<dbReference type="EMBL" id="AGSI01000008">
    <property type="protein sequence ID" value="EIE23011.1"/>
    <property type="molecule type" value="Genomic_DNA"/>
</dbReference>
<reference evidence="2 3" key="1">
    <citation type="journal article" date="2012" name="Genome Biol.">
        <title>The genome of the polar eukaryotic microalga coccomyxa subellipsoidea reveals traits of cold adaptation.</title>
        <authorList>
            <person name="Blanc G."/>
            <person name="Agarkova I."/>
            <person name="Grimwood J."/>
            <person name="Kuo A."/>
            <person name="Brueggeman A."/>
            <person name="Dunigan D."/>
            <person name="Gurnon J."/>
            <person name="Ladunga I."/>
            <person name="Lindquist E."/>
            <person name="Lucas S."/>
            <person name="Pangilinan J."/>
            <person name="Proschold T."/>
            <person name="Salamov A."/>
            <person name="Schmutz J."/>
            <person name="Weeks D."/>
            <person name="Yamada T."/>
            <person name="Claverie J.M."/>
            <person name="Grigoriev I."/>
            <person name="Van Etten J."/>
            <person name="Lomsadze A."/>
            <person name="Borodovsky M."/>
        </authorList>
    </citation>
    <scope>NUCLEOTIDE SEQUENCE [LARGE SCALE GENOMIC DNA]</scope>
    <source>
        <strain evidence="2 3">C-169</strain>
    </source>
</reference>
<dbReference type="GeneID" id="17040999"/>
<proteinExistence type="predicted"/>
<dbReference type="Proteomes" id="UP000007264">
    <property type="component" value="Unassembled WGS sequence"/>
</dbReference>
<feature type="non-terminal residue" evidence="2">
    <location>
        <position position="277"/>
    </location>
</feature>
<dbReference type="KEGG" id="csl:COCSUDRAFT_33218"/>
<name>I0YX92_COCSC</name>
<sequence>MRKPKNGSAEGKDRLRALAAAAARAAGANLTTYFADDDQRPVNPDGPAATTPPIKLVSATVGMSGTGSPAAQFTAGSSASAFAPASASLDAAALGGGSPAGPLRFGQPEGAELQAKHAARAARLVTSGDGFLTHMETSRSTSGELPPQLGPPAPPGQPNLEFLPVLPPMHVHSHPVTTGQGPPQAPAPAAYVRPNRDSAQAVVPKIVLSRASSAGAAAGQLPELDRARSGSGGLPGSIGVPPLHPQQRNCPIPQVTISLKRDLSPAAAPGDEEAWAL</sequence>
<keyword evidence="3" id="KW-1185">Reference proteome</keyword>
<evidence type="ECO:0000313" key="2">
    <source>
        <dbReference type="EMBL" id="EIE23011.1"/>
    </source>
</evidence>
<dbReference type="RefSeq" id="XP_005647555.1">
    <property type="nucleotide sequence ID" value="XM_005647498.1"/>
</dbReference>
<protein>
    <submittedName>
        <fullName evidence="2">Uncharacterized protein</fullName>
    </submittedName>
</protein>
<gene>
    <name evidence="2" type="ORF">COCSUDRAFT_33218</name>
</gene>
<comment type="caution">
    <text evidence="2">The sequence shown here is derived from an EMBL/GenBank/DDBJ whole genome shotgun (WGS) entry which is preliminary data.</text>
</comment>
<evidence type="ECO:0000256" key="1">
    <source>
        <dbReference type="SAM" id="MobiDB-lite"/>
    </source>
</evidence>